<name>A0ACC2DEN4_DIPCM</name>
<evidence type="ECO:0000313" key="1">
    <source>
        <dbReference type="EMBL" id="KAJ7552731.1"/>
    </source>
</evidence>
<dbReference type="Proteomes" id="UP001162992">
    <property type="component" value="Chromosome 6"/>
</dbReference>
<protein>
    <submittedName>
        <fullName evidence="1">Uncharacterized protein</fullName>
    </submittedName>
</protein>
<gene>
    <name evidence="1" type="ORF">O6H91_06G067600</name>
</gene>
<dbReference type="EMBL" id="CM055097">
    <property type="protein sequence ID" value="KAJ7552731.1"/>
    <property type="molecule type" value="Genomic_DNA"/>
</dbReference>
<organism evidence="1 2">
    <name type="scientific">Diphasiastrum complanatum</name>
    <name type="common">Issler's clubmoss</name>
    <name type="synonym">Lycopodium complanatum</name>
    <dbReference type="NCBI Taxonomy" id="34168"/>
    <lineage>
        <taxon>Eukaryota</taxon>
        <taxon>Viridiplantae</taxon>
        <taxon>Streptophyta</taxon>
        <taxon>Embryophyta</taxon>
        <taxon>Tracheophyta</taxon>
        <taxon>Lycopodiopsida</taxon>
        <taxon>Lycopodiales</taxon>
        <taxon>Lycopodiaceae</taxon>
        <taxon>Lycopodioideae</taxon>
        <taxon>Diphasiastrum</taxon>
    </lineage>
</organism>
<proteinExistence type="predicted"/>
<comment type="caution">
    <text evidence="1">The sequence shown here is derived from an EMBL/GenBank/DDBJ whole genome shotgun (WGS) entry which is preliminary data.</text>
</comment>
<sequence>MAMALVKDLVNLGHHLSANDRPRVCQRRNSAILIQRVRLVTPLFEEIRDWGIALPPSALLAFKEFHGLLQKIKLLLEECRDRSLLWCLLQSESISQKFQEISLLMAATLRRIPLNLLDISSDIKEQIQLVRSLSERAKKILDPCEEKMHQELLQLLEYRSLNSIEISRIREFFDLMHLSSYGDFIKEVNCLHKEMQSLSSIGDERALSSLERLLGFSCSCRRLLYGPSPDAEEASRSACSLNHIVPAVESNTGGHESAGLEVINPPHEFNCPISLELMTDPVTIATGQTYDLSSITQWFAAGNRTCPKSGLKLTHLGFIPNFSLRSLINQWCDEHKQLLYLSNPEDKICCASKETLWPADSIETAKMTAAFLVGKLATGSSDVQEQAVYELRLLAKTGMENRKFIAEAGAIPFLVPLLSSEDSAAQENAVTALLNLSIYNNNKALIIAADALDPILEVLRTGNSMEARENAAATVFSLSVVDEFKITIGSTSEAIPALLQLLLEGTVQGKMDAISTLFNLSLYDGNRPKVVQAGTIPLLVDILQKDEMQIIDDALAVLALLARSVEGLSAINALSALPLITQFLNQGSSRSKENAARVVLSLCRTGGDDMKGCILKLPDAISSLQVLITSGTPRARRKARSVLKLLHSCNANVAARIRYSLP</sequence>
<accession>A0ACC2DEN4</accession>
<keyword evidence="2" id="KW-1185">Reference proteome</keyword>
<reference evidence="2" key="1">
    <citation type="journal article" date="2024" name="Proc. Natl. Acad. Sci. U.S.A.">
        <title>Extraordinary preservation of gene collinearity over three hundred million years revealed in homosporous lycophytes.</title>
        <authorList>
            <person name="Li C."/>
            <person name="Wickell D."/>
            <person name="Kuo L.Y."/>
            <person name="Chen X."/>
            <person name="Nie B."/>
            <person name="Liao X."/>
            <person name="Peng D."/>
            <person name="Ji J."/>
            <person name="Jenkins J."/>
            <person name="Williams M."/>
            <person name="Shu S."/>
            <person name="Plott C."/>
            <person name="Barry K."/>
            <person name="Rajasekar S."/>
            <person name="Grimwood J."/>
            <person name="Han X."/>
            <person name="Sun S."/>
            <person name="Hou Z."/>
            <person name="He W."/>
            <person name="Dai G."/>
            <person name="Sun C."/>
            <person name="Schmutz J."/>
            <person name="Leebens-Mack J.H."/>
            <person name="Li F.W."/>
            <person name="Wang L."/>
        </authorList>
    </citation>
    <scope>NUCLEOTIDE SEQUENCE [LARGE SCALE GENOMIC DNA]</scope>
    <source>
        <strain evidence="2">cv. PW_Plant_1</strain>
    </source>
</reference>
<evidence type="ECO:0000313" key="2">
    <source>
        <dbReference type="Proteomes" id="UP001162992"/>
    </source>
</evidence>